<organism evidence="1 2">
    <name type="scientific">Amycolatopsis dongchuanensis</name>
    <dbReference type="NCBI Taxonomy" id="1070866"/>
    <lineage>
        <taxon>Bacteria</taxon>
        <taxon>Bacillati</taxon>
        <taxon>Actinomycetota</taxon>
        <taxon>Actinomycetes</taxon>
        <taxon>Pseudonocardiales</taxon>
        <taxon>Pseudonocardiaceae</taxon>
        <taxon>Amycolatopsis</taxon>
    </lineage>
</organism>
<comment type="caution">
    <text evidence="1">The sequence shown here is derived from an EMBL/GenBank/DDBJ whole genome shotgun (WGS) entry which is preliminary data.</text>
</comment>
<proteinExistence type="predicted"/>
<evidence type="ECO:0000313" key="1">
    <source>
        <dbReference type="EMBL" id="GAA4661338.1"/>
    </source>
</evidence>
<reference evidence="2" key="1">
    <citation type="journal article" date="2019" name="Int. J. Syst. Evol. Microbiol.">
        <title>The Global Catalogue of Microorganisms (GCM) 10K type strain sequencing project: providing services to taxonomists for standard genome sequencing and annotation.</title>
        <authorList>
            <consortium name="The Broad Institute Genomics Platform"/>
            <consortium name="The Broad Institute Genome Sequencing Center for Infectious Disease"/>
            <person name="Wu L."/>
            <person name="Ma J."/>
        </authorList>
    </citation>
    <scope>NUCLEOTIDE SEQUENCE [LARGE SCALE GENOMIC DNA]</scope>
    <source>
        <strain evidence="2">JCM 18054</strain>
    </source>
</reference>
<keyword evidence="2" id="KW-1185">Reference proteome</keyword>
<name>A0ABP8VHG3_9PSEU</name>
<dbReference type="Pfam" id="PF03747">
    <property type="entry name" value="ADP_ribosyl_GH"/>
    <property type="match status" value="1"/>
</dbReference>
<protein>
    <submittedName>
        <fullName evidence="1">Uncharacterized protein</fullName>
    </submittedName>
</protein>
<dbReference type="Proteomes" id="UP001500192">
    <property type="component" value="Unassembled WGS sequence"/>
</dbReference>
<accession>A0ABP8VHG3</accession>
<dbReference type="InterPro" id="IPR036705">
    <property type="entry name" value="Ribosyl_crysJ1_sf"/>
</dbReference>
<gene>
    <name evidence="1" type="ORF">GCM10023214_61970</name>
</gene>
<dbReference type="SUPFAM" id="SSF101478">
    <property type="entry name" value="ADP-ribosylglycohydrolase"/>
    <property type="match status" value="1"/>
</dbReference>
<evidence type="ECO:0000313" key="2">
    <source>
        <dbReference type="Proteomes" id="UP001500192"/>
    </source>
</evidence>
<sequence>MGFSITAGQRLACVTLGVKGSQAKPGVPWFGNFFDGWTNAGGNGAAMRIQPHVWAAKSLTSPDQYWSDIFLDSINTHGNPRAIAGALLHGAALGRAIESGAVPGPDEWNNLLEVCQDALRIAVEHPNISAVWLPNWEQQTGPAQTGSMGDLVFCPNWTVLSPTGAQSRSGRNRLTCLLQVQHPVGW</sequence>
<dbReference type="InterPro" id="IPR005502">
    <property type="entry name" value="Ribosyl_crysJ1"/>
</dbReference>
<dbReference type="EMBL" id="BAABIB010000120">
    <property type="protein sequence ID" value="GAA4661338.1"/>
    <property type="molecule type" value="Genomic_DNA"/>
</dbReference>
<dbReference type="Gene3D" id="1.10.4080.10">
    <property type="entry name" value="ADP-ribosylation/Crystallin J1"/>
    <property type="match status" value="1"/>
</dbReference>